<dbReference type="GO" id="GO:0030170">
    <property type="term" value="F:pyridoxal phosphate binding"/>
    <property type="evidence" value="ECO:0007669"/>
    <property type="project" value="InterPro"/>
</dbReference>
<keyword evidence="3" id="KW-0805">Transcription regulation</keyword>
<evidence type="ECO:0000256" key="4">
    <source>
        <dbReference type="ARBA" id="ARBA00023125"/>
    </source>
</evidence>
<evidence type="ECO:0000256" key="2">
    <source>
        <dbReference type="ARBA" id="ARBA00022898"/>
    </source>
</evidence>
<evidence type="ECO:0000259" key="6">
    <source>
        <dbReference type="PROSITE" id="PS50949"/>
    </source>
</evidence>
<reference evidence="7 8" key="1">
    <citation type="submission" date="2018-08" db="EMBL/GenBank/DDBJ databases">
        <title>A genome reference for cultivated species of the human gut microbiota.</title>
        <authorList>
            <person name="Zou Y."/>
            <person name="Xue W."/>
            <person name="Luo G."/>
        </authorList>
    </citation>
    <scope>NUCLEOTIDE SEQUENCE [LARGE SCALE GENOMIC DNA]</scope>
    <source>
        <strain evidence="7 8">AM25-1</strain>
    </source>
</reference>
<dbReference type="Gene3D" id="1.10.10.10">
    <property type="entry name" value="Winged helix-like DNA-binding domain superfamily/Winged helix DNA-binding domain"/>
    <property type="match status" value="1"/>
</dbReference>
<dbReference type="Proteomes" id="UP000284676">
    <property type="component" value="Unassembled WGS sequence"/>
</dbReference>
<comment type="caution">
    <text evidence="7">The sequence shown here is derived from an EMBL/GenBank/DDBJ whole genome shotgun (WGS) entry which is preliminary data.</text>
</comment>
<keyword evidence="7" id="KW-0032">Aminotransferase</keyword>
<comment type="similarity">
    <text evidence="1">In the C-terminal section; belongs to the class-I pyridoxal-phosphate-dependent aminotransferase family.</text>
</comment>
<dbReference type="InterPro" id="IPR015424">
    <property type="entry name" value="PyrdxlP-dep_Trfase"/>
</dbReference>
<dbReference type="RefSeq" id="WP_005884610.1">
    <property type="nucleotide sequence ID" value="NZ_CABMMQ010000001.1"/>
</dbReference>
<dbReference type="GO" id="GO:0003677">
    <property type="term" value="F:DNA binding"/>
    <property type="evidence" value="ECO:0007669"/>
    <property type="project" value="UniProtKB-KW"/>
</dbReference>
<dbReference type="CDD" id="cd00609">
    <property type="entry name" value="AAT_like"/>
    <property type="match status" value="1"/>
</dbReference>
<proteinExistence type="inferred from homology"/>
<protein>
    <submittedName>
        <fullName evidence="7">PLP-dependent aminotransferase family protein</fullName>
    </submittedName>
</protein>
<dbReference type="InterPro" id="IPR036388">
    <property type="entry name" value="WH-like_DNA-bd_sf"/>
</dbReference>
<dbReference type="InterPro" id="IPR004839">
    <property type="entry name" value="Aminotransferase_I/II_large"/>
</dbReference>
<dbReference type="Gene3D" id="3.90.1150.10">
    <property type="entry name" value="Aspartate Aminotransferase, domain 1"/>
    <property type="match status" value="1"/>
</dbReference>
<keyword evidence="7" id="KW-0808">Transferase</keyword>
<dbReference type="SUPFAM" id="SSF53383">
    <property type="entry name" value="PLP-dependent transferases"/>
    <property type="match status" value="1"/>
</dbReference>
<gene>
    <name evidence="7" type="ORF">DW663_00950</name>
</gene>
<sequence length="457" mass="54114">MKNTFKYLEIYNYFKEKIEKNEFPENSKLPSIRFLAQKFNVNHLTILKVYNLLESDGYIIKKQGAGVFVKPKEYIFYNNPKDSSVETFNKGFRNINTHNNAIINFVSGSQDYDENIFIKLKEILLDIPSNIMNYANTQGDEELRKVIKLTLLQKKMDISIKNIQIINGAQQGLDLIMKSIISKTKNKIIVGSPTYHGALNIFKNNCKIFTVTMENDGFNMLELEELLQKEKISFIYTMMDFNCPTGISWSNEKKKQLIHLAQKYKTYILEDDFASDLYYKEKRRIFLKNLDKENKYVIYMKSYSKILAPGLRLAFMILPNELIEKIKTSKFLSDISSSSLDQYILKEFLKRKILEKNIKTLREKYEKRYLFLKEKLEKIKFLNLEYEIEGGFYIWVKLDERIDYNKFYIEAQNKGVYLLPAFSFYLDNKNRPYFRISFASTDIKDINLAFEKLNHII</sequence>
<dbReference type="InterPro" id="IPR015421">
    <property type="entry name" value="PyrdxlP-dep_Trfase_major"/>
</dbReference>
<name>A0A414Q2G0_FUSMR</name>
<dbReference type="SMART" id="SM00345">
    <property type="entry name" value="HTH_GNTR"/>
    <property type="match status" value="1"/>
</dbReference>
<dbReference type="InterPro" id="IPR051446">
    <property type="entry name" value="HTH_trans_reg/aminotransferase"/>
</dbReference>
<dbReference type="PANTHER" id="PTHR46577">
    <property type="entry name" value="HTH-TYPE TRANSCRIPTIONAL REGULATORY PROTEIN GABR"/>
    <property type="match status" value="1"/>
</dbReference>
<dbReference type="PROSITE" id="PS50949">
    <property type="entry name" value="HTH_GNTR"/>
    <property type="match status" value="1"/>
</dbReference>
<accession>A0A414Q2G0</accession>
<dbReference type="GeneID" id="62763362"/>
<dbReference type="InterPro" id="IPR036390">
    <property type="entry name" value="WH_DNA-bd_sf"/>
</dbReference>
<evidence type="ECO:0000313" key="7">
    <source>
        <dbReference type="EMBL" id="RHF74990.1"/>
    </source>
</evidence>
<dbReference type="GO" id="GO:0008483">
    <property type="term" value="F:transaminase activity"/>
    <property type="evidence" value="ECO:0007669"/>
    <property type="project" value="UniProtKB-KW"/>
</dbReference>
<dbReference type="AlphaFoldDB" id="A0A414Q2G0"/>
<dbReference type="EMBL" id="QRHL01000001">
    <property type="protein sequence ID" value="RHF74990.1"/>
    <property type="molecule type" value="Genomic_DNA"/>
</dbReference>
<dbReference type="Pfam" id="PF00392">
    <property type="entry name" value="GntR"/>
    <property type="match status" value="1"/>
</dbReference>
<dbReference type="InterPro" id="IPR000524">
    <property type="entry name" value="Tscrpt_reg_HTH_GntR"/>
</dbReference>
<dbReference type="PANTHER" id="PTHR46577:SF1">
    <property type="entry name" value="HTH-TYPE TRANSCRIPTIONAL REGULATORY PROTEIN GABR"/>
    <property type="match status" value="1"/>
</dbReference>
<evidence type="ECO:0000313" key="8">
    <source>
        <dbReference type="Proteomes" id="UP000284676"/>
    </source>
</evidence>
<evidence type="ECO:0000256" key="3">
    <source>
        <dbReference type="ARBA" id="ARBA00023015"/>
    </source>
</evidence>
<dbReference type="GO" id="GO:0003700">
    <property type="term" value="F:DNA-binding transcription factor activity"/>
    <property type="evidence" value="ECO:0007669"/>
    <property type="project" value="InterPro"/>
</dbReference>
<dbReference type="SUPFAM" id="SSF46785">
    <property type="entry name" value="Winged helix' DNA-binding domain"/>
    <property type="match status" value="1"/>
</dbReference>
<keyword evidence="4" id="KW-0238">DNA-binding</keyword>
<keyword evidence="2" id="KW-0663">Pyridoxal phosphate</keyword>
<evidence type="ECO:0000256" key="1">
    <source>
        <dbReference type="ARBA" id="ARBA00005384"/>
    </source>
</evidence>
<dbReference type="InterPro" id="IPR015422">
    <property type="entry name" value="PyrdxlP-dep_Trfase_small"/>
</dbReference>
<dbReference type="CDD" id="cd07377">
    <property type="entry name" value="WHTH_GntR"/>
    <property type="match status" value="1"/>
</dbReference>
<keyword evidence="5" id="KW-0804">Transcription</keyword>
<feature type="domain" description="HTH gntR-type" evidence="6">
    <location>
        <begin position="4"/>
        <end position="72"/>
    </location>
</feature>
<organism evidence="7 8">
    <name type="scientific">Fusobacterium mortiferum</name>
    <dbReference type="NCBI Taxonomy" id="850"/>
    <lineage>
        <taxon>Bacteria</taxon>
        <taxon>Fusobacteriati</taxon>
        <taxon>Fusobacteriota</taxon>
        <taxon>Fusobacteriia</taxon>
        <taxon>Fusobacteriales</taxon>
        <taxon>Fusobacteriaceae</taxon>
        <taxon>Fusobacterium</taxon>
    </lineage>
</organism>
<dbReference type="Pfam" id="PF00155">
    <property type="entry name" value="Aminotran_1_2"/>
    <property type="match status" value="1"/>
</dbReference>
<evidence type="ECO:0000256" key="5">
    <source>
        <dbReference type="ARBA" id="ARBA00023163"/>
    </source>
</evidence>
<dbReference type="Gene3D" id="3.40.640.10">
    <property type="entry name" value="Type I PLP-dependent aspartate aminotransferase-like (Major domain)"/>
    <property type="match status" value="1"/>
</dbReference>